<evidence type="ECO:0000256" key="1">
    <source>
        <dbReference type="SAM" id="MobiDB-lite"/>
    </source>
</evidence>
<gene>
    <name evidence="2" type="ORF">Aco03nite_088930</name>
</gene>
<dbReference type="Proteomes" id="UP000612282">
    <property type="component" value="Unassembled WGS sequence"/>
</dbReference>
<proteinExistence type="predicted"/>
<comment type="caution">
    <text evidence="2">The sequence shown here is derived from an EMBL/GenBank/DDBJ whole genome shotgun (WGS) entry which is preliminary data.</text>
</comment>
<evidence type="ECO:0000313" key="3">
    <source>
        <dbReference type="Proteomes" id="UP000612282"/>
    </source>
</evidence>
<reference evidence="2 3" key="1">
    <citation type="submission" date="2021-01" db="EMBL/GenBank/DDBJ databases">
        <title>Whole genome shotgun sequence of Actinoplanes couchii NBRC 106145.</title>
        <authorList>
            <person name="Komaki H."/>
            <person name="Tamura T."/>
        </authorList>
    </citation>
    <scope>NUCLEOTIDE SEQUENCE [LARGE SCALE GENOMIC DNA]</scope>
    <source>
        <strain evidence="2 3">NBRC 106145</strain>
    </source>
</reference>
<keyword evidence="3" id="KW-1185">Reference proteome</keyword>
<organism evidence="2 3">
    <name type="scientific">Actinoplanes couchii</name>
    <dbReference type="NCBI Taxonomy" id="403638"/>
    <lineage>
        <taxon>Bacteria</taxon>
        <taxon>Bacillati</taxon>
        <taxon>Actinomycetota</taxon>
        <taxon>Actinomycetes</taxon>
        <taxon>Micromonosporales</taxon>
        <taxon>Micromonosporaceae</taxon>
        <taxon>Actinoplanes</taxon>
    </lineage>
</organism>
<sequence>MRVGSYRRRVTIIPGYDDSGPALDGPGLAFDGAALLDLPGFWPAHLGGHLMLDLDEAAAFFGDDPVQTRLTYDRLTDTAAWPVFFCDAGNGARLAVVYRNFDEDHGVDYLLLPDGGPAITVGVDEGGFSGRGLTWTEVAGIAGRQPGERARATVLLLLAPALTRIAADAEDQLAAALRTVGVTGDAAVIAARILRPDYDDDDEDEDPADEVSLLISTPRPRPGSR</sequence>
<feature type="compositionally biased region" description="Acidic residues" evidence="1">
    <location>
        <begin position="198"/>
        <end position="209"/>
    </location>
</feature>
<protein>
    <submittedName>
        <fullName evidence="2">Uncharacterized protein</fullName>
    </submittedName>
</protein>
<name>A0ABQ3XPQ1_9ACTN</name>
<evidence type="ECO:0000313" key="2">
    <source>
        <dbReference type="EMBL" id="GID60489.1"/>
    </source>
</evidence>
<dbReference type="EMBL" id="BOMG01000109">
    <property type="protein sequence ID" value="GID60489.1"/>
    <property type="molecule type" value="Genomic_DNA"/>
</dbReference>
<feature type="region of interest" description="Disordered" evidence="1">
    <location>
        <begin position="197"/>
        <end position="225"/>
    </location>
</feature>
<accession>A0ABQ3XPQ1</accession>